<feature type="binding site" evidence="10">
    <location>
        <position position="914"/>
    </location>
    <ligand>
        <name>Zn(2+)</name>
        <dbReference type="ChEBI" id="CHEBI:29105"/>
    </ligand>
</feature>
<comment type="domain">
    <text evidence="10">IleRS has two distinct active sites: one for aminoacylation and one for editing. The misactivated valine is translocated from the active site to the editing site, which sterically excludes the correctly activated isoleucine. The single editing site contains two valyl binding pockets, one specific for each substrate (Val-AMP or Val-tRNA(Ile)).</text>
</comment>
<dbReference type="GO" id="GO:0005524">
    <property type="term" value="F:ATP binding"/>
    <property type="evidence" value="ECO:0007669"/>
    <property type="project" value="UniProtKB-UniRule"/>
</dbReference>
<keyword evidence="2 10" id="KW-0963">Cytoplasm</keyword>
<comment type="function">
    <text evidence="8 10">Catalyzes the attachment of isoleucine to tRNA(Ile). As IleRS can inadvertently accommodate and process structurally similar amino acids such as valine, to avoid such errors it has two additional distinct tRNA(Ile)-dependent editing activities. One activity is designated as 'pretransfer' editing and involves the hydrolysis of activated Val-AMP. The other activity is designated 'posttransfer' editing and involves deacylation of mischarged Val-tRNA(Ile).</text>
</comment>
<feature type="binding site" evidence="10">
    <location>
        <position position="911"/>
    </location>
    <ligand>
        <name>Zn(2+)</name>
        <dbReference type="ChEBI" id="CHEBI:29105"/>
    </ligand>
</feature>
<evidence type="ECO:0000259" key="12">
    <source>
        <dbReference type="Pfam" id="PF06827"/>
    </source>
</evidence>
<dbReference type="InterPro" id="IPR050081">
    <property type="entry name" value="Ile-tRNA_ligase"/>
</dbReference>
<evidence type="ECO:0000256" key="1">
    <source>
        <dbReference type="ARBA" id="ARBA00006887"/>
    </source>
</evidence>
<name>D8PC78_9BACT</name>
<dbReference type="InterPro" id="IPR002301">
    <property type="entry name" value="Ile-tRNA-ligase"/>
</dbReference>
<feature type="short sequence motif" description="'HIGH' region" evidence="10">
    <location>
        <begin position="57"/>
        <end position="67"/>
    </location>
</feature>
<feature type="binding site" evidence="10">
    <location>
        <position position="575"/>
    </location>
    <ligand>
        <name>L-isoleucyl-5'-AMP</name>
        <dbReference type="ChEBI" id="CHEBI:178002"/>
    </ligand>
</feature>
<keyword evidence="3 10" id="KW-0436">Ligase</keyword>
<evidence type="ECO:0000256" key="7">
    <source>
        <dbReference type="ARBA" id="ARBA00023146"/>
    </source>
</evidence>
<dbReference type="PANTHER" id="PTHR42765:SF1">
    <property type="entry name" value="ISOLEUCINE--TRNA LIGASE, MITOCHONDRIAL"/>
    <property type="match status" value="1"/>
</dbReference>
<dbReference type="Gene3D" id="3.90.740.10">
    <property type="entry name" value="Valyl/Leucyl/Isoleucyl-tRNA synthetase, editing domain"/>
    <property type="match status" value="1"/>
</dbReference>
<dbReference type="AlphaFoldDB" id="D8PC78"/>
<dbReference type="InterPro" id="IPR002300">
    <property type="entry name" value="aa-tRNA-synth_Ia"/>
</dbReference>
<dbReference type="InterPro" id="IPR023585">
    <property type="entry name" value="Ile-tRNA-ligase_type1"/>
</dbReference>
<dbReference type="NCBIfam" id="TIGR00392">
    <property type="entry name" value="ileS"/>
    <property type="match status" value="1"/>
</dbReference>
<feature type="domain" description="Methionyl/Valyl/Leucyl/Isoleucyl-tRNA synthetase anticodon-binding" evidence="13">
    <location>
        <begin position="699"/>
        <end position="858"/>
    </location>
</feature>
<comment type="similarity">
    <text evidence="1 10">Belongs to the class-I aminoacyl-tRNA synthetase family. IleS type 1 subfamily.</text>
</comment>
<evidence type="ECO:0000256" key="9">
    <source>
        <dbReference type="ARBA" id="ARBA00048359"/>
    </source>
</evidence>
<feature type="domain" description="Aminoacyl-tRNA synthetase class Ia" evidence="11">
    <location>
        <begin position="27"/>
        <end position="655"/>
    </location>
</feature>
<dbReference type="GO" id="GO:0008270">
    <property type="term" value="F:zinc ion binding"/>
    <property type="evidence" value="ECO:0007669"/>
    <property type="project" value="UniProtKB-UniRule"/>
</dbReference>
<dbReference type="CDD" id="cd07960">
    <property type="entry name" value="Anticodon_Ia_Ile_BEm"/>
    <property type="match status" value="1"/>
</dbReference>
<dbReference type="EC" id="6.1.1.5" evidence="10"/>
<feature type="short sequence motif" description="'KMSKS' region" evidence="10">
    <location>
        <begin position="616"/>
        <end position="620"/>
    </location>
</feature>
<dbReference type="Proteomes" id="UP000001660">
    <property type="component" value="Chromosome"/>
</dbReference>
<protein>
    <recommendedName>
        <fullName evidence="10">Isoleucine--tRNA ligase</fullName>
        <ecNumber evidence="10">6.1.1.5</ecNumber>
    </recommendedName>
    <alternativeName>
        <fullName evidence="10">Isoleucyl-tRNA synthetase</fullName>
        <shortName evidence="10">IleRS</shortName>
    </alternativeName>
</protein>
<evidence type="ECO:0000256" key="8">
    <source>
        <dbReference type="ARBA" id="ARBA00025217"/>
    </source>
</evidence>
<gene>
    <name evidence="10 14" type="primary">ileS</name>
    <name evidence="14" type="ORF">NIDE1077</name>
</gene>
<dbReference type="SUPFAM" id="SSF52374">
    <property type="entry name" value="Nucleotidylyl transferase"/>
    <property type="match status" value="1"/>
</dbReference>
<dbReference type="InterPro" id="IPR010663">
    <property type="entry name" value="Znf_FPG/IleRS"/>
</dbReference>
<dbReference type="GO" id="GO:0004822">
    <property type="term" value="F:isoleucine-tRNA ligase activity"/>
    <property type="evidence" value="ECO:0007669"/>
    <property type="project" value="UniProtKB-UniRule"/>
</dbReference>
<dbReference type="KEGG" id="nde:NIDE1077"/>
<dbReference type="EMBL" id="FP929003">
    <property type="protein sequence ID" value="CBK40837.1"/>
    <property type="molecule type" value="Genomic_DNA"/>
</dbReference>
<comment type="subunit">
    <text evidence="10">Monomer.</text>
</comment>
<dbReference type="PRINTS" id="PR00984">
    <property type="entry name" value="TRNASYNTHILE"/>
</dbReference>
<dbReference type="GO" id="GO:0002161">
    <property type="term" value="F:aminoacyl-tRNA deacylase activity"/>
    <property type="evidence" value="ECO:0007669"/>
    <property type="project" value="InterPro"/>
</dbReference>
<feature type="binding site" evidence="10">
    <location>
        <position position="619"/>
    </location>
    <ligand>
        <name>ATP</name>
        <dbReference type="ChEBI" id="CHEBI:30616"/>
    </ligand>
</feature>
<dbReference type="Pfam" id="PF06827">
    <property type="entry name" value="zf-FPG_IleRS"/>
    <property type="match status" value="1"/>
</dbReference>
<dbReference type="Gene3D" id="3.40.50.620">
    <property type="entry name" value="HUPs"/>
    <property type="match status" value="2"/>
</dbReference>
<evidence type="ECO:0000256" key="10">
    <source>
        <dbReference type="HAMAP-Rule" id="MF_02002"/>
    </source>
</evidence>
<feature type="binding site" evidence="10">
    <location>
        <position position="931"/>
    </location>
    <ligand>
        <name>Zn(2+)</name>
        <dbReference type="ChEBI" id="CHEBI:29105"/>
    </ligand>
</feature>
<feature type="binding site" evidence="10">
    <location>
        <position position="934"/>
    </location>
    <ligand>
        <name>Zn(2+)</name>
        <dbReference type="ChEBI" id="CHEBI:29105"/>
    </ligand>
</feature>
<reference evidence="14 15" key="1">
    <citation type="journal article" date="2010" name="Proc. Natl. Acad. Sci. U.S.A.">
        <title>A Nitrospira metagenome illuminates the physiology and evolution of globally important nitrite-oxidizing bacteria.</title>
        <authorList>
            <person name="Lucker S."/>
            <person name="Wagner M."/>
            <person name="Maixner F."/>
            <person name="Pelletier E."/>
            <person name="Koch H."/>
            <person name="Vacherie B."/>
            <person name="Rattei T."/>
            <person name="Sinninghe Damste J."/>
            <person name="Spieck E."/>
            <person name="Le Paslier D."/>
            <person name="Daims H."/>
        </authorList>
    </citation>
    <scope>NUCLEOTIDE SEQUENCE [LARGE SCALE GENOMIC DNA]</scope>
</reference>
<comment type="subcellular location">
    <subcellularLocation>
        <location evidence="10">Cytoplasm</location>
    </subcellularLocation>
</comment>
<dbReference type="InterPro" id="IPR013155">
    <property type="entry name" value="M/V/L/I-tRNA-synth_anticd-bd"/>
</dbReference>
<comment type="cofactor">
    <cofactor evidence="10">
        <name>Zn(2+)</name>
        <dbReference type="ChEBI" id="CHEBI:29105"/>
    </cofactor>
    <text evidence="10">Binds 1 zinc ion per subunit.</text>
</comment>
<sequence>MDYKSTLNLPKTDFPMKANLPQREPEMLARWTQEKLYERIQESRQGFPRYVLHDGPPYANGRIHIGHALNKILKDIIIKSKTMSGYQVPYVPGWDCHGLPIEHQVLKELGDKKRDLDALAIRKLCKEYAEKYVSIQREEFQRLGVLGEWQQPYLTLNPAYEGTIIREFGRFVERGGVYKGLKPVLWCTQDQTALAEAEVEYDDHTSPSVYVKFPLVSPPVVLSKRFGGLAFPADVKSASVLIWTTTPWTLPANQAVCLHADIDYAFVQVGDELLVIAEKLVESVAKACGLPPYNVVGVKKGAEGFEGLETQRPLTTGLSPLLLGDFVTLEQGTGCVHIAPGHGMEDYLLVLDHNAKASVGERLEILAPVDNGGKFTAAVPEFAGQHVFKANPKIVERLKENGRLLGHGSLNHSYPHCWRCKQPVIFRATEQWFVSMETNELRKEALAEIERVRWIPAYGRDRINGMIENRPDWCLSRQRVWGTPIPGFTCVKCGKVLAHPRVIDHVADLIGQHGTDYWFANQAAALLPDGTQCEGCGEAEFEKERDILDVWFESGVSYAAVLKSRQWYPADLYLEGSDQHRGWFHSALLAGVITDHRAPYKAVLTHGFVLDGAGRKMSKSAGNVVAPQDVIKQSGAEILRLWVSAQDYREDLRISQEILNHLIEAYRKIRNTCRFLLSNLYDFDPAQHRVPFEQLPELDRWALMRLGDLVPRVRKGYDEFEFHTIFHALNNFCSVDLSAVYLDILKDRLYTFRKDSPLRRGSQTVLFDILVALTKLMAPVLSFTAEEIWRMLPESVRADSKADSVHLAMFPEVDPRWADTKLAERWERLLEVRTAVQAALEVQRREKVIGAPLEAKVLIDAHPARYDLLKTYGQDLPAFFIVSDVVLQSVPQLPEKPGFAITVEKATGVKCERCWNYRAAVGSFPDHPTLCDRCVEAVR</sequence>
<accession>D8PC78</accession>
<dbReference type="STRING" id="330214.NIDE1077"/>
<dbReference type="Pfam" id="PF00133">
    <property type="entry name" value="tRNA-synt_1"/>
    <property type="match status" value="1"/>
</dbReference>
<keyword evidence="5 10" id="KW-0067">ATP-binding</keyword>
<dbReference type="InterPro" id="IPR033708">
    <property type="entry name" value="Anticodon_Ile_BEm"/>
</dbReference>
<organism evidence="14 15">
    <name type="scientific">Nitrospira defluvii</name>
    <dbReference type="NCBI Taxonomy" id="330214"/>
    <lineage>
        <taxon>Bacteria</taxon>
        <taxon>Pseudomonadati</taxon>
        <taxon>Nitrospirota</taxon>
        <taxon>Nitrospiria</taxon>
        <taxon>Nitrospirales</taxon>
        <taxon>Nitrospiraceae</taxon>
        <taxon>Nitrospira</taxon>
    </lineage>
</organism>
<feature type="domain" description="Zinc finger FPG/IleRS-type" evidence="12">
    <location>
        <begin position="910"/>
        <end position="936"/>
    </location>
</feature>
<dbReference type="InterPro" id="IPR009008">
    <property type="entry name" value="Val/Leu/Ile-tRNA-synth_edit"/>
</dbReference>
<dbReference type="OrthoDB" id="9810365at2"/>
<dbReference type="InterPro" id="IPR009080">
    <property type="entry name" value="tRNAsynth_Ia_anticodon-bd"/>
</dbReference>
<evidence type="ECO:0000256" key="2">
    <source>
        <dbReference type="ARBA" id="ARBA00022490"/>
    </source>
</evidence>
<comment type="catalytic activity">
    <reaction evidence="9 10">
        <text>tRNA(Ile) + L-isoleucine + ATP = L-isoleucyl-tRNA(Ile) + AMP + diphosphate</text>
        <dbReference type="Rhea" id="RHEA:11060"/>
        <dbReference type="Rhea" id="RHEA-COMP:9666"/>
        <dbReference type="Rhea" id="RHEA-COMP:9695"/>
        <dbReference type="ChEBI" id="CHEBI:30616"/>
        <dbReference type="ChEBI" id="CHEBI:33019"/>
        <dbReference type="ChEBI" id="CHEBI:58045"/>
        <dbReference type="ChEBI" id="CHEBI:78442"/>
        <dbReference type="ChEBI" id="CHEBI:78528"/>
        <dbReference type="ChEBI" id="CHEBI:456215"/>
        <dbReference type="EC" id="6.1.1.5"/>
    </reaction>
</comment>
<dbReference type="FunFam" id="3.40.50.620:FF:000152">
    <property type="entry name" value="Isoleucine--tRNA ligase"/>
    <property type="match status" value="1"/>
</dbReference>
<evidence type="ECO:0000313" key="15">
    <source>
        <dbReference type="Proteomes" id="UP000001660"/>
    </source>
</evidence>
<dbReference type="SUPFAM" id="SSF50677">
    <property type="entry name" value="ValRS/IleRS/LeuRS editing domain"/>
    <property type="match status" value="1"/>
</dbReference>
<dbReference type="eggNOG" id="COG0060">
    <property type="taxonomic scope" value="Bacteria"/>
</dbReference>
<dbReference type="SUPFAM" id="SSF47323">
    <property type="entry name" value="Anticodon-binding domain of a subclass of class I aminoacyl-tRNA synthetases"/>
    <property type="match status" value="1"/>
</dbReference>
<dbReference type="GO" id="GO:0005829">
    <property type="term" value="C:cytosol"/>
    <property type="evidence" value="ECO:0007669"/>
    <property type="project" value="TreeGrafter"/>
</dbReference>
<evidence type="ECO:0000256" key="3">
    <source>
        <dbReference type="ARBA" id="ARBA00022598"/>
    </source>
</evidence>
<dbReference type="Pfam" id="PF08264">
    <property type="entry name" value="Anticodon_1"/>
    <property type="match status" value="1"/>
</dbReference>
<dbReference type="Gene3D" id="1.10.730.20">
    <property type="match status" value="1"/>
</dbReference>
<keyword evidence="10" id="KW-0479">Metal-binding</keyword>
<dbReference type="HAMAP" id="MF_02002">
    <property type="entry name" value="Ile_tRNA_synth_type1"/>
    <property type="match status" value="1"/>
</dbReference>
<keyword evidence="10" id="KW-0862">Zinc</keyword>
<dbReference type="FunFam" id="1.10.730.20:FF:000001">
    <property type="entry name" value="Isoleucine--tRNA ligase"/>
    <property type="match status" value="1"/>
</dbReference>
<keyword evidence="15" id="KW-1185">Reference proteome</keyword>
<dbReference type="HOGENOM" id="CLU_001493_7_0_0"/>
<dbReference type="GO" id="GO:0006428">
    <property type="term" value="P:isoleucyl-tRNA aminoacylation"/>
    <property type="evidence" value="ECO:0007669"/>
    <property type="project" value="UniProtKB-UniRule"/>
</dbReference>
<dbReference type="GO" id="GO:0000049">
    <property type="term" value="F:tRNA binding"/>
    <property type="evidence" value="ECO:0007669"/>
    <property type="project" value="InterPro"/>
</dbReference>
<keyword evidence="6 10" id="KW-0648">Protein biosynthesis</keyword>
<dbReference type="Gene3D" id="1.10.10.830">
    <property type="entry name" value="Ile-tRNA synthetase CP2 domain-like"/>
    <property type="match status" value="1"/>
</dbReference>
<evidence type="ECO:0000259" key="11">
    <source>
        <dbReference type="Pfam" id="PF00133"/>
    </source>
</evidence>
<evidence type="ECO:0000256" key="4">
    <source>
        <dbReference type="ARBA" id="ARBA00022741"/>
    </source>
</evidence>
<evidence type="ECO:0000259" key="13">
    <source>
        <dbReference type="Pfam" id="PF08264"/>
    </source>
</evidence>
<evidence type="ECO:0000256" key="6">
    <source>
        <dbReference type="ARBA" id="ARBA00022917"/>
    </source>
</evidence>
<dbReference type="PANTHER" id="PTHR42765">
    <property type="entry name" value="SOLEUCYL-TRNA SYNTHETASE"/>
    <property type="match status" value="1"/>
</dbReference>
<evidence type="ECO:0000256" key="5">
    <source>
        <dbReference type="ARBA" id="ARBA00022840"/>
    </source>
</evidence>
<keyword evidence="7 10" id="KW-0030">Aminoacyl-tRNA synthetase</keyword>
<dbReference type="InterPro" id="IPR001412">
    <property type="entry name" value="aa-tRNA-synth_I_CS"/>
</dbReference>
<proteinExistence type="inferred from homology"/>
<evidence type="ECO:0000313" key="14">
    <source>
        <dbReference type="EMBL" id="CBK40837.1"/>
    </source>
</evidence>
<dbReference type="InterPro" id="IPR014729">
    <property type="entry name" value="Rossmann-like_a/b/a_fold"/>
</dbReference>
<dbReference type="PROSITE" id="PS00178">
    <property type="entry name" value="AA_TRNA_LIGASE_I"/>
    <property type="match status" value="1"/>
</dbReference>
<keyword evidence="4 10" id="KW-0547">Nucleotide-binding</keyword>